<dbReference type="PANTHER" id="PTHR34675">
    <property type="entry name" value="PROTEIN TRIGALACTOSYLDIACYLGLYCEROL 2, CHLOROPLASTIC"/>
    <property type="match status" value="1"/>
</dbReference>
<dbReference type="PANTHER" id="PTHR34675:SF1">
    <property type="entry name" value="PROTEIN TRIGALACTOSYLDIACYLGLYCEROL 2, CHLOROPLASTIC"/>
    <property type="match status" value="1"/>
</dbReference>
<protein>
    <recommendedName>
        <fullName evidence="1">Mce/MlaD domain-containing protein</fullName>
    </recommendedName>
</protein>
<gene>
    <name evidence="2" type="ORF">TE42_03710</name>
</gene>
<dbReference type="InterPro" id="IPR003399">
    <property type="entry name" value="Mce/MlaD"/>
</dbReference>
<accession>A0A0G2J553</accession>
<evidence type="ECO:0000313" key="2">
    <source>
        <dbReference type="EMBL" id="KKZ12647.1"/>
    </source>
</evidence>
<evidence type="ECO:0000313" key="3">
    <source>
        <dbReference type="Proteomes" id="UP000035067"/>
    </source>
</evidence>
<proteinExistence type="predicted"/>
<feature type="domain" description="Mce/MlaD" evidence="1">
    <location>
        <begin position="38"/>
        <end position="106"/>
    </location>
</feature>
<organism evidence="2 3">
    <name type="scientific">Candidatus Synechococcus spongiarum SP3</name>
    <dbReference type="NCBI Taxonomy" id="1604020"/>
    <lineage>
        <taxon>Bacteria</taxon>
        <taxon>Bacillati</taxon>
        <taxon>Cyanobacteriota</taxon>
        <taxon>Cyanophyceae</taxon>
        <taxon>Synechococcales</taxon>
        <taxon>Synechococcaceae</taxon>
        <taxon>Synechococcus</taxon>
    </lineage>
</organism>
<name>A0A0G2J553_9SYNE</name>
<dbReference type="Proteomes" id="UP000035067">
    <property type="component" value="Unassembled WGS sequence"/>
</dbReference>
<reference evidence="2 3" key="1">
    <citation type="submission" date="2015-01" db="EMBL/GenBank/DDBJ databases">
        <title>Lifestyle Evolution in Cyanobacterial Symbionts of Sponges.</title>
        <authorList>
            <person name="Burgsdorf I."/>
            <person name="Slaby B.M."/>
            <person name="Handley K.M."/>
            <person name="Haber M."/>
            <person name="Blom J."/>
            <person name="Marshall C.W."/>
            <person name="Gilbert J.A."/>
            <person name="Hentschel U."/>
            <person name="Steindler L."/>
        </authorList>
    </citation>
    <scope>NUCLEOTIDE SEQUENCE [LARGE SCALE GENOMIC DNA]</scope>
    <source>
        <strain evidence="2">SP3</strain>
    </source>
</reference>
<dbReference type="PATRIC" id="fig|1604020.3.peg.2524"/>
<dbReference type="Pfam" id="PF02470">
    <property type="entry name" value="MlaD"/>
    <property type="match status" value="1"/>
</dbReference>
<sequence>MRRSLREAAVGLSILAALVVASGLWLQLRGNRLFGTAWTITVRLDDATGLASRSNVLYRGVDVGTVQSITPQPDFVAVQVQLSAPELAIAQPVRARVTTGSLLGGTAQLVLIGSSRPLAAPVSPTAEDCPSAQQLCAGAVLPGDQSPSLDAVVASITKLLDYVIDIDLLGSADETIKALTDTSNIVTTAAAETITLMQSLQNLVQRLEPTVDNVNTSTANVATLTGHLANVSAELDRPETIAKFMQTMTNVEKATDQLSAKAGTILVNVEGFTASLDEIGSDILGITSDPAVAEGLRNLVVGLGLLFEDLYGAKLLANPAAAVEGGEP</sequence>
<dbReference type="InterPro" id="IPR039342">
    <property type="entry name" value="TGD2-like"/>
</dbReference>
<comment type="caution">
    <text evidence="2">The sequence shown here is derived from an EMBL/GenBank/DDBJ whole genome shotgun (WGS) entry which is preliminary data.</text>
</comment>
<dbReference type="EMBL" id="JXQG01000015">
    <property type="protein sequence ID" value="KKZ12647.1"/>
    <property type="molecule type" value="Genomic_DNA"/>
</dbReference>
<evidence type="ECO:0000259" key="1">
    <source>
        <dbReference type="Pfam" id="PF02470"/>
    </source>
</evidence>
<dbReference type="AlphaFoldDB" id="A0A0G2J553"/>